<reference evidence="2 3" key="1">
    <citation type="submission" date="2023-03" db="EMBL/GenBank/DDBJ databases">
        <title>Draft genome sequence of Thalassotalea eurytherma JCM 18482T.</title>
        <authorList>
            <person name="Sawabe T."/>
        </authorList>
    </citation>
    <scope>NUCLEOTIDE SEQUENCE [LARGE SCALE GENOMIC DNA]</scope>
    <source>
        <strain evidence="2 3">JCM 18482</strain>
    </source>
</reference>
<dbReference type="Proteomes" id="UP001157133">
    <property type="component" value="Unassembled WGS sequence"/>
</dbReference>
<sequence length="91" mass="10193">MRIKALVLSIWVSSGVFATQIEVDRLSSPTIERVTAVHEYCLEQHGYQNDANTKNMITQCVNVDLSVSAYRTFKTRAGLTSFISHNAESEI</sequence>
<keyword evidence="3" id="KW-1185">Reference proteome</keyword>
<proteinExistence type="predicted"/>
<comment type="caution">
    <text evidence="2">The sequence shown here is derived from an EMBL/GenBank/DDBJ whole genome shotgun (WGS) entry which is preliminary data.</text>
</comment>
<name>A0ABQ6GZ40_9GAMM</name>
<evidence type="ECO:0008006" key="4">
    <source>
        <dbReference type="Google" id="ProtNLM"/>
    </source>
</evidence>
<keyword evidence="1" id="KW-0732">Signal</keyword>
<protein>
    <recommendedName>
        <fullName evidence="4">DUF3718 domain-containing protein</fullName>
    </recommendedName>
</protein>
<organism evidence="2 3">
    <name type="scientific">Thalassotalea eurytherma</name>
    <dbReference type="NCBI Taxonomy" id="1144278"/>
    <lineage>
        <taxon>Bacteria</taxon>
        <taxon>Pseudomonadati</taxon>
        <taxon>Pseudomonadota</taxon>
        <taxon>Gammaproteobacteria</taxon>
        <taxon>Alteromonadales</taxon>
        <taxon>Colwelliaceae</taxon>
        <taxon>Thalassotalea</taxon>
    </lineage>
</organism>
<feature type="chain" id="PRO_5045591893" description="DUF3718 domain-containing protein" evidence="1">
    <location>
        <begin position="19"/>
        <end position="91"/>
    </location>
</feature>
<gene>
    <name evidence="2" type="ORF">theurythT_05840</name>
</gene>
<dbReference type="EMBL" id="BSSU01000003">
    <property type="protein sequence ID" value="GLX81132.1"/>
    <property type="molecule type" value="Genomic_DNA"/>
</dbReference>
<evidence type="ECO:0000256" key="1">
    <source>
        <dbReference type="SAM" id="SignalP"/>
    </source>
</evidence>
<evidence type="ECO:0000313" key="2">
    <source>
        <dbReference type="EMBL" id="GLX81132.1"/>
    </source>
</evidence>
<evidence type="ECO:0000313" key="3">
    <source>
        <dbReference type="Proteomes" id="UP001157133"/>
    </source>
</evidence>
<dbReference type="RefSeq" id="WP_284206463.1">
    <property type="nucleotide sequence ID" value="NZ_BSSU01000003.1"/>
</dbReference>
<feature type="signal peptide" evidence="1">
    <location>
        <begin position="1"/>
        <end position="18"/>
    </location>
</feature>
<accession>A0ABQ6GZ40</accession>